<dbReference type="PANTHER" id="PTHR37981">
    <property type="entry name" value="LIPASE 2"/>
    <property type="match status" value="1"/>
</dbReference>
<evidence type="ECO:0000256" key="3">
    <source>
        <dbReference type="SAM" id="SignalP"/>
    </source>
</evidence>
<dbReference type="SUPFAM" id="SSF53955">
    <property type="entry name" value="Lysozyme-like"/>
    <property type="match status" value="1"/>
</dbReference>
<dbReference type="SUPFAM" id="SSF52266">
    <property type="entry name" value="SGNH hydrolase"/>
    <property type="match status" value="1"/>
</dbReference>
<keyword evidence="3" id="KW-0732">Signal</keyword>
<feature type="disulfide bond" evidence="1">
    <location>
        <begin position="1037"/>
        <end position="1075"/>
    </location>
</feature>
<dbReference type="InterPro" id="IPR036514">
    <property type="entry name" value="SGNH_hydro_sf"/>
</dbReference>
<dbReference type="GO" id="GO:0019433">
    <property type="term" value="P:triglyceride catabolic process"/>
    <property type="evidence" value="ECO:0007669"/>
    <property type="project" value="TreeGrafter"/>
</dbReference>
<feature type="signal peptide" evidence="3">
    <location>
        <begin position="1"/>
        <end position="28"/>
    </location>
</feature>
<keyword evidence="5" id="KW-1185">Reference proteome</keyword>
<sequence>MCRRSWLRAIPLAALTALAILVPMSASAAPKPPPDPGPSPTAEPAPPPPGAVAPADRARVLPPDWRTSADLAWTTTGDAAGFHVLVAKASTGYQWRTVTTLVEQGFDSDQWVGNACLTASGNRLVVVYAPRTFTNRVDLFDRGGFTAVVDLASGRVKKLPITSTLAYFNPGCGAGEQAVVTQLGGEHDERTSRNRSRLTELDAGATTLGRSIEVATEVTSAVPTGTGIVAAGSGRLVKVAPDGRLSTLAETRGTAFDVKADAGGGVVYLDRDRDNARVRRLGADGKARTLATGGLSRVGVAAGVRGRVFLTGTPSSVSTLPAEVTRIAADPRAEVSSLGRLAINGVTKLSGPEDPAAPRPVRIEAKVLGTGENVAFGVLPAAAGQPSGVQSRASAPDPMAAGNALSPALALGRPTWSPGSPNNPIDTDAYCSVQRNDPRNQVLQPKPRQVEWAVDQAITNTPYAARPANWKNLDMPAYSPLQLFPQIPLAGGGRVPAQVFLGILAQESNLWQASNVAVPGVTANPLIGNFYGREIYDTDTANDWDIHWDKADCGYGVGQVTDGMRAQGFTKPGEVALPYDSQRAVALDFAANVAAGVRILQDKWNQTRGAGLVIGNGDPAKPENWFFAIWAYNSGFYPDTGGGQPWGVGWANNPVNPRYPANRSAFLEAGYDDARQPQRWPYPEKVLGFAGHPPDLLEAPDTYVSAYRAAWWTTVPNRAAVKPPVDLFCTASNQCFPGQKIKPTAPDLATEPAGPCAHQNLAGQYDLRCWWNQPAVWKNPDQGGNEVLRFDPGYAYQDDATSYAPRCSPNLGLPVNTLVIDDVGDNVPSVRPNCPRGFTNSGSLTWAFGNDGNLFPSKVDFHQIGGGFAGHFYFAHTRSPYSNQKMKVTGRWTLNQSLGNTWARVLVHMPDQGAHTRQAKYQINLGGGGTAIERYLPQRTREHRWVSLGSFKFEGIPFVELSNETLDGTGDEDIAWDAIAFQKLPGKPRHQVVALGDSYTSGEGASSTDGADYYRESDYKVMEFTPDGDVTKTRNVCHRSRNAWPRQGKLSDNSKTIGQRADEFDHSLDFYFGACAWAETEWMLPYYTVQAKPTNAFNQFGTDNWGEMPQLDQGFLDDNTTLVVFSIGGNDARFSPVFEQCVYGTLLQLCQDSTLDGDTKNMADAEHELIQGKVKDSIKTVIEEIHKKAKNAKIMLMGYPKLLEHLGSCIPGIGTSEAPWLNGMADELAGMMDSVVNEMKAAPHNMQIWFANPISAFAGKGICGDPENIHGIVTQLTKGENGPLPDWMPVDWNTRGVSQQSFHPKTPGAATYGQVFTNTAQSQMGL</sequence>
<dbReference type="OrthoDB" id="5503950at2"/>
<reference evidence="4 5" key="1">
    <citation type="submission" date="2018-08" db="EMBL/GenBank/DDBJ databases">
        <title>Sequencing the genomes of 1000 actinobacteria strains.</title>
        <authorList>
            <person name="Klenk H.-P."/>
        </authorList>
    </citation>
    <scope>NUCLEOTIDE SEQUENCE [LARGE SCALE GENOMIC DNA]</scope>
    <source>
        <strain evidence="4 5">DSM 44099</strain>
    </source>
</reference>
<feature type="compositionally biased region" description="Pro residues" evidence="2">
    <location>
        <begin position="30"/>
        <end position="51"/>
    </location>
</feature>
<evidence type="ECO:0000256" key="1">
    <source>
        <dbReference type="PIRSR" id="PIRSR637460-2"/>
    </source>
</evidence>
<evidence type="ECO:0000256" key="2">
    <source>
        <dbReference type="SAM" id="MobiDB-lite"/>
    </source>
</evidence>
<name>A0A3D9ZC99_9ACTN</name>
<dbReference type="EMBL" id="QUMQ01000001">
    <property type="protein sequence ID" value="REF94887.1"/>
    <property type="molecule type" value="Genomic_DNA"/>
</dbReference>
<keyword evidence="1" id="KW-1015">Disulfide bond</keyword>
<evidence type="ECO:0000313" key="4">
    <source>
        <dbReference type="EMBL" id="REF94887.1"/>
    </source>
</evidence>
<dbReference type="InterPro" id="IPR023346">
    <property type="entry name" value="Lysozyme-like_dom_sf"/>
</dbReference>
<dbReference type="GO" id="GO:0004806">
    <property type="term" value="F:triacylglycerol lipase activity"/>
    <property type="evidence" value="ECO:0007669"/>
    <property type="project" value="TreeGrafter"/>
</dbReference>
<proteinExistence type="predicted"/>
<dbReference type="Proteomes" id="UP000256913">
    <property type="component" value="Unassembled WGS sequence"/>
</dbReference>
<evidence type="ECO:0000313" key="5">
    <source>
        <dbReference type="Proteomes" id="UP000256913"/>
    </source>
</evidence>
<dbReference type="SUPFAM" id="SSF63829">
    <property type="entry name" value="Calcium-dependent phosphotriesterase"/>
    <property type="match status" value="1"/>
</dbReference>
<accession>A0A3D9ZC99</accession>
<feature type="chain" id="PRO_5017579086" evidence="3">
    <location>
        <begin position="29"/>
        <end position="1326"/>
    </location>
</feature>
<gene>
    <name evidence="4" type="ORF">DFJ67_0832</name>
</gene>
<dbReference type="CDD" id="cd01823">
    <property type="entry name" value="SEST_like"/>
    <property type="match status" value="1"/>
</dbReference>
<organism evidence="4 5">
    <name type="scientific">Asanoa ferruginea</name>
    <dbReference type="NCBI Taxonomy" id="53367"/>
    <lineage>
        <taxon>Bacteria</taxon>
        <taxon>Bacillati</taxon>
        <taxon>Actinomycetota</taxon>
        <taxon>Actinomycetes</taxon>
        <taxon>Micromonosporales</taxon>
        <taxon>Micromonosporaceae</taxon>
        <taxon>Asanoa</taxon>
    </lineage>
</organism>
<protein>
    <submittedName>
        <fullName evidence="4">GDSL-like lipase/acylhydrolase family protein</fullName>
    </submittedName>
</protein>
<dbReference type="PANTHER" id="PTHR37981:SF1">
    <property type="entry name" value="SGNH HYDROLASE-TYPE ESTERASE DOMAIN-CONTAINING PROTEIN"/>
    <property type="match status" value="1"/>
</dbReference>
<dbReference type="Gene3D" id="3.40.50.1110">
    <property type="entry name" value="SGNH hydrolase"/>
    <property type="match status" value="1"/>
</dbReference>
<feature type="region of interest" description="Disordered" evidence="2">
    <location>
        <begin position="27"/>
        <end position="54"/>
    </location>
</feature>
<comment type="caution">
    <text evidence="4">The sequence shown here is derived from an EMBL/GenBank/DDBJ whole genome shotgun (WGS) entry which is preliminary data.</text>
</comment>
<dbReference type="RefSeq" id="WP_116066643.1">
    <property type="nucleotide sequence ID" value="NZ_BONB01000001.1"/>
</dbReference>
<dbReference type="InterPro" id="IPR037460">
    <property type="entry name" value="SEST-like"/>
</dbReference>
<keyword evidence="4" id="KW-0378">Hydrolase</keyword>